<proteinExistence type="predicted"/>
<accession>A0A7Y0BL57</accession>
<feature type="region of interest" description="Disordered" evidence="1">
    <location>
        <begin position="106"/>
        <end position="132"/>
    </location>
</feature>
<dbReference type="Proteomes" id="UP000583556">
    <property type="component" value="Unassembled WGS sequence"/>
</dbReference>
<organism evidence="3 4">
    <name type="scientific">Novosphingobium olei</name>
    <dbReference type="NCBI Taxonomy" id="2728851"/>
    <lineage>
        <taxon>Bacteria</taxon>
        <taxon>Pseudomonadati</taxon>
        <taxon>Pseudomonadota</taxon>
        <taxon>Alphaproteobacteria</taxon>
        <taxon>Sphingomonadales</taxon>
        <taxon>Sphingomonadaceae</taxon>
        <taxon>Novosphingobium</taxon>
    </lineage>
</organism>
<dbReference type="AlphaFoldDB" id="A0A7Y0BL57"/>
<evidence type="ECO:0000313" key="4">
    <source>
        <dbReference type="Proteomes" id="UP000583556"/>
    </source>
</evidence>
<dbReference type="SMART" id="SM01040">
    <property type="entry name" value="Bro-N"/>
    <property type="match status" value="1"/>
</dbReference>
<dbReference type="Pfam" id="PF02498">
    <property type="entry name" value="Bro-N"/>
    <property type="match status" value="1"/>
</dbReference>
<evidence type="ECO:0000256" key="1">
    <source>
        <dbReference type="SAM" id="MobiDB-lite"/>
    </source>
</evidence>
<keyword evidence="4" id="KW-1185">Reference proteome</keyword>
<dbReference type="PROSITE" id="PS51750">
    <property type="entry name" value="BRO_N"/>
    <property type="match status" value="1"/>
</dbReference>
<protein>
    <recommendedName>
        <fullName evidence="2">Bro-N domain-containing protein</fullName>
    </recommendedName>
</protein>
<comment type="caution">
    <text evidence="3">The sequence shown here is derived from an EMBL/GenBank/DDBJ whole genome shotgun (WGS) entry which is preliminary data.</text>
</comment>
<reference evidence="3 4" key="1">
    <citation type="submission" date="2020-04" db="EMBL/GenBank/DDBJ databases">
        <title>Novosphingobium sp. TW-4 isolated from soil.</title>
        <authorList>
            <person name="Dahal R.H."/>
            <person name="Chaudhary D.K."/>
        </authorList>
    </citation>
    <scope>NUCLEOTIDE SEQUENCE [LARGE SCALE GENOMIC DNA]</scope>
    <source>
        <strain evidence="3 4">TW-4</strain>
    </source>
</reference>
<dbReference type="EMBL" id="JABBGM010000001">
    <property type="protein sequence ID" value="NML92369.1"/>
    <property type="molecule type" value="Genomic_DNA"/>
</dbReference>
<sequence>MPLFHAKDVCVCIGLTTAGGKSQHLTALDADERSRVSKRTLANSQGHGAAQAFVGSTGSANAVTESGLYKLILRANPSRPEVAKFQNWVTRDVLPSIRMTGGYQLHEEAHPTSHADAMQPFRHNQPINPPSR</sequence>
<name>A0A7Y0BL57_9SPHN</name>
<evidence type="ECO:0000259" key="2">
    <source>
        <dbReference type="PROSITE" id="PS51750"/>
    </source>
</evidence>
<evidence type="ECO:0000313" key="3">
    <source>
        <dbReference type="EMBL" id="NML92369.1"/>
    </source>
</evidence>
<dbReference type="InterPro" id="IPR003497">
    <property type="entry name" value="BRO_N_domain"/>
</dbReference>
<gene>
    <name evidence="3" type="ORF">HHL27_01635</name>
</gene>
<feature type="domain" description="Bro-N" evidence="2">
    <location>
        <begin position="1"/>
        <end position="101"/>
    </location>
</feature>